<keyword evidence="3" id="KW-0548">Nucleotidyltransferase</keyword>
<dbReference type="EMBL" id="PYGD01000001">
    <property type="protein sequence ID" value="PSK95028.1"/>
    <property type="molecule type" value="Genomic_DNA"/>
</dbReference>
<dbReference type="Proteomes" id="UP000240572">
    <property type="component" value="Unassembled WGS sequence"/>
</dbReference>
<keyword evidence="10" id="KW-1185">Reference proteome</keyword>
<dbReference type="AlphaFoldDB" id="A0A2P8DCS9"/>
<dbReference type="InterPro" id="IPR011914">
    <property type="entry name" value="RfaE_dom_II"/>
</dbReference>
<dbReference type="GO" id="GO:0005975">
    <property type="term" value="P:carbohydrate metabolic process"/>
    <property type="evidence" value="ECO:0007669"/>
    <property type="project" value="InterPro"/>
</dbReference>
<evidence type="ECO:0000256" key="2">
    <source>
        <dbReference type="ARBA" id="ARBA00022679"/>
    </source>
</evidence>
<evidence type="ECO:0000256" key="1">
    <source>
        <dbReference type="ARBA" id="ARBA00012519"/>
    </source>
</evidence>
<dbReference type="OrthoDB" id="9795543at2"/>
<keyword evidence="6" id="KW-0119">Carbohydrate metabolism</keyword>
<dbReference type="PANTHER" id="PTHR43793">
    <property type="entry name" value="FAD SYNTHASE"/>
    <property type="match status" value="1"/>
</dbReference>
<dbReference type="PANTHER" id="PTHR43793:SF2">
    <property type="entry name" value="BIFUNCTIONAL PROTEIN HLDE"/>
    <property type="match status" value="1"/>
</dbReference>
<comment type="catalytic activity">
    <reaction evidence="7">
        <text>D-glycero-beta-D-manno-heptose 1-phosphate + ATP + H(+) = ADP-D-glycero-beta-D-manno-heptose + diphosphate</text>
        <dbReference type="Rhea" id="RHEA:27465"/>
        <dbReference type="ChEBI" id="CHEBI:15378"/>
        <dbReference type="ChEBI" id="CHEBI:30616"/>
        <dbReference type="ChEBI" id="CHEBI:33019"/>
        <dbReference type="ChEBI" id="CHEBI:59967"/>
        <dbReference type="ChEBI" id="CHEBI:61593"/>
        <dbReference type="EC" id="2.7.7.70"/>
    </reaction>
</comment>
<evidence type="ECO:0000313" key="9">
    <source>
        <dbReference type="EMBL" id="PSK95028.1"/>
    </source>
</evidence>
<gene>
    <name evidence="9" type="ORF">B0I18_1011192</name>
</gene>
<dbReference type="GO" id="GO:0016779">
    <property type="term" value="F:nucleotidyltransferase activity"/>
    <property type="evidence" value="ECO:0007669"/>
    <property type="project" value="UniProtKB-KW"/>
</dbReference>
<feature type="domain" description="Cytidyltransferase-like" evidence="8">
    <location>
        <begin position="35"/>
        <end position="140"/>
    </location>
</feature>
<protein>
    <recommendedName>
        <fullName evidence="1">D-glycero-beta-D-manno-heptose 1-phosphate adenylyltransferase</fullName>
        <ecNumber evidence="1">2.7.7.70</ecNumber>
    </recommendedName>
</protein>
<evidence type="ECO:0000256" key="4">
    <source>
        <dbReference type="ARBA" id="ARBA00022741"/>
    </source>
</evidence>
<evidence type="ECO:0000259" key="8">
    <source>
        <dbReference type="Pfam" id="PF01467"/>
    </source>
</evidence>
<keyword evidence="4" id="KW-0547">Nucleotide-binding</keyword>
<evidence type="ECO:0000256" key="5">
    <source>
        <dbReference type="ARBA" id="ARBA00022840"/>
    </source>
</evidence>
<comment type="caution">
    <text evidence="9">The sequence shown here is derived from an EMBL/GenBank/DDBJ whole genome shotgun (WGS) entry which is preliminary data.</text>
</comment>
<evidence type="ECO:0000256" key="3">
    <source>
        <dbReference type="ARBA" id="ARBA00022695"/>
    </source>
</evidence>
<dbReference type="GO" id="GO:0016773">
    <property type="term" value="F:phosphotransferase activity, alcohol group as acceptor"/>
    <property type="evidence" value="ECO:0007669"/>
    <property type="project" value="InterPro"/>
</dbReference>
<name>A0A2P8DCS9_9BACT</name>
<reference evidence="9 10" key="1">
    <citation type="submission" date="2018-03" db="EMBL/GenBank/DDBJ databases">
        <title>Genomic Encyclopedia of Type Strains, Phase III (KMG-III): the genomes of soil and plant-associated and newly described type strains.</title>
        <authorList>
            <person name="Whitman W."/>
        </authorList>
    </citation>
    <scope>NUCLEOTIDE SEQUENCE [LARGE SCALE GENOMIC DNA]</scope>
    <source>
        <strain evidence="9 10">CGMCC 1.12700</strain>
    </source>
</reference>
<evidence type="ECO:0000256" key="7">
    <source>
        <dbReference type="ARBA" id="ARBA00047428"/>
    </source>
</evidence>
<dbReference type="Gene3D" id="3.40.50.620">
    <property type="entry name" value="HUPs"/>
    <property type="match status" value="1"/>
</dbReference>
<dbReference type="GO" id="GO:0005524">
    <property type="term" value="F:ATP binding"/>
    <property type="evidence" value="ECO:0007669"/>
    <property type="project" value="UniProtKB-KW"/>
</dbReference>
<dbReference type="InterPro" id="IPR004821">
    <property type="entry name" value="Cyt_trans-like"/>
</dbReference>
<keyword evidence="2 9" id="KW-0808">Transferase</keyword>
<dbReference type="NCBIfam" id="TIGR02199">
    <property type="entry name" value="rfaE_dom_II"/>
    <property type="match status" value="1"/>
</dbReference>
<proteinExistence type="predicted"/>
<dbReference type="SUPFAM" id="SSF52374">
    <property type="entry name" value="Nucleotidylyl transferase"/>
    <property type="match status" value="1"/>
</dbReference>
<evidence type="ECO:0000256" key="6">
    <source>
        <dbReference type="ARBA" id="ARBA00023277"/>
    </source>
</evidence>
<dbReference type="InterPro" id="IPR014729">
    <property type="entry name" value="Rossmann-like_a/b/a_fold"/>
</dbReference>
<dbReference type="InterPro" id="IPR050385">
    <property type="entry name" value="Archaeal_FAD_synthase"/>
</dbReference>
<organism evidence="9 10">
    <name type="scientific">Taibaiella chishuiensis</name>
    <dbReference type="NCBI Taxonomy" id="1434707"/>
    <lineage>
        <taxon>Bacteria</taxon>
        <taxon>Pseudomonadati</taxon>
        <taxon>Bacteroidota</taxon>
        <taxon>Chitinophagia</taxon>
        <taxon>Chitinophagales</taxon>
        <taxon>Chitinophagaceae</taxon>
        <taxon>Taibaiella</taxon>
    </lineage>
</organism>
<evidence type="ECO:0000313" key="10">
    <source>
        <dbReference type="Proteomes" id="UP000240572"/>
    </source>
</evidence>
<dbReference type="EC" id="2.7.7.70" evidence="1"/>
<keyword evidence="5" id="KW-0067">ATP-binding</keyword>
<dbReference type="Pfam" id="PF01467">
    <property type="entry name" value="CTP_transf_like"/>
    <property type="match status" value="1"/>
</dbReference>
<dbReference type="RefSeq" id="WP_106521703.1">
    <property type="nucleotide sequence ID" value="NZ_PYGD01000001.1"/>
</dbReference>
<sequence length="163" mass="17810">MQKLKKELVQDKIMSREALAHLCAGWKVKGYKIIFTNGVFDILHQGHIRLLLDAAELGHKLVVGLNTDASVKRLKGESRPVNAEDSRALLMAAQLYVDAVCLFEEDTPLELIEAIRPDVIVKGGDYTPGTVVGADVVKTYGGEVVIVPTVEGYSTTHIINSLK</sequence>
<dbReference type="NCBIfam" id="TIGR00125">
    <property type="entry name" value="cyt_tran_rel"/>
    <property type="match status" value="1"/>
</dbReference>
<accession>A0A2P8DCS9</accession>